<dbReference type="InterPro" id="IPR025743">
    <property type="entry name" value="TssM1_N"/>
</dbReference>
<feature type="transmembrane region" description="Helical" evidence="2">
    <location>
        <begin position="37"/>
        <end position="59"/>
    </location>
</feature>
<evidence type="ECO:0000259" key="6">
    <source>
        <dbReference type="Pfam" id="PF21070"/>
    </source>
</evidence>
<feature type="compositionally biased region" description="Low complexity" evidence="1">
    <location>
        <begin position="551"/>
        <end position="568"/>
    </location>
</feature>
<dbReference type="NCBIfam" id="TIGR03348">
    <property type="entry name" value="VI_IcmF"/>
    <property type="match status" value="1"/>
</dbReference>
<evidence type="ECO:0000256" key="2">
    <source>
        <dbReference type="SAM" id="Phobius"/>
    </source>
</evidence>
<dbReference type="Gene3D" id="3.40.50.300">
    <property type="entry name" value="P-loop containing nucleotide triphosphate hydrolases"/>
    <property type="match status" value="1"/>
</dbReference>
<feature type="domain" description="Type VI secretion system component TssM1 helical" evidence="6">
    <location>
        <begin position="1046"/>
        <end position="1147"/>
    </location>
</feature>
<dbReference type="PANTHER" id="PTHR36153">
    <property type="entry name" value="INNER MEMBRANE PROTEIN-RELATED"/>
    <property type="match status" value="1"/>
</dbReference>
<dbReference type="InterPro" id="IPR009612">
    <property type="entry name" value="IcmF-rel"/>
</dbReference>
<evidence type="ECO:0000256" key="1">
    <source>
        <dbReference type="SAM" id="MobiDB-lite"/>
    </source>
</evidence>
<keyword evidence="8" id="KW-1185">Reference proteome</keyword>
<proteinExistence type="predicted"/>
<feature type="region of interest" description="Disordered" evidence="1">
    <location>
        <begin position="551"/>
        <end position="589"/>
    </location>
</feature>
<dbReference type="OrthoDB" id="9758229at2"/>
<protein>
    <submittedName>
        <fullName evidence="7">Type VI secretion system protein ImpL</fullName>
    </submittedName>
</protein>
<evidence type="ECO:0000259" key="3">
    <source>
        <dbReference type="Pfam" id="PF06744"/>
    </source>
</evidence>
<dbReference type="Pfam" id="PF14331">
    <property type="entry name" value="IcmF-related_N"/>
    <property type="match status" value="1"/>
</dbReference>
<dbReference type="Pfam" id="PF06761">
    <property type="entry name" value="IcmF-related"/>
    <property type="match status" value="1"/>
</dbReference>
<keyword evidence="2" id="KW-0812">Transmembrane</keyword>
<evidence type="ECO:0000259" key="5">
    <source>
        <dbReference type="Pfam" id="PF14331"/>
    </source>
</evidence>
<dbReference type="InterPro" id="IPR027417">
    <property type="entry name" value="P-loop_NTPase"/>
</dbReference>
<dbReference type="InterPro" id="IPR048677">
    <property type="entry name" value="TssM1_hel"/>
</dbReference>
<evidence type="ECO:0000313" key="8">
    <source>
        <dbReference type="Proteomes" id="UP000198284"/>
    </source>
</evidence>
<feature type="domain" description="IcmF-related" evidence="4">
    <location>
        <begin position="485"/>
        <end position="895"/>
    </location>
</feature>
<dbReference type="InterPro" id="IPR017731">
    <property type="entry name" value="TssM1-like"/>
</dbReference>
<dbReference type="EMBL" id="FZOT01000002">
    <property type="protein sequence ID" value="SNS32536.1"/>
    <property type="molecule type" value="Genomic_DNA"/>
</dbReference>
<feature type="domain" description="Type VI secretion system component TssM1 N-terminal" evidence="5">
    <location>
        <begin position="183"/>
        <end position="438"/>
    </location>
</feature>
<accession>A0A239DJC5</accession>
<gene>
    <name evidence="7" type="ORF">SAMN06265795_102222</name>
</gene>
<dbReference type="PANTHER" id="PTHR36153:SF1">
    <property type="entry name" value="TYPE VI SECRETION SYSTEM COMPONENT TSSM1"/>
    <property type="match status" value="1"/>
</dbReference>
<keyword evidence="2" id="KW-1133">Transmembrane helix</keyword>
<dbReference type="InterPro" id="IPR010623">
    <property type="entry name" value="IcmF_C"/>
</dbReference>
<feature type="transmembrane region" description="Helical" evidence="2">
    <location>
        <begin position="12"/>
        <end position="31"/>
    </location>
</feature>
<evidence type="ECO:0000259" key="4">
    <source>
        <dbReference type="Pfam" id="PF06761"/>
    </source>
</evidence>
<dbReference type="Pfam" id="PF06744">
    <property type="entry name" value="IcmF_C"/>
    <property type="match status" value="1"/>
</dbReference>
<dbReference type="InterPro" id="IPR053156">
    <property type="entry name" value="T6SS_TssM-like"/>
</dbReference>
<dbReference type="SUPFAM" id="SSF52540">
    <property type="entry name" value="P-loop containing nucleoside triphosphate hydrolases"/>
    <property type="match status" value="1"/>
</dbReference>
<evidence type="ECO:0000313" key="7">
    <source>
        <dbReference type="EMBL" id="SNS32536.1"/>
    </source>
</evidence>
<dbReference type="Pfam" id="PF21070">
    <property type="entry name" value="IcmF_helical"/>
    <property type="match status" value="1"/>
</dbReference>
<sequence>MWKWLMHPKVISVIGMLLLLGIGWFLSPYIGVTSKEYRFLIVFCIMLVWVAALMMGRALTERAGGALEKFLRLQADEAVISASHDRRAEITRLRQRMLAAIDTLKSSQIGRTRGRAALYELPWYMIIGHPAAGKSSAILRSGLTFPLGDRQIVQGVGGTRDCDWFFSTEGVLLDTAGRYATQREDRSEWLAFLRLLKKYRPRAPVNGVLVSMSFPELQQFQSEQFSLYARQMRERIDEIEHAFGMKVPVYLIFTKVDLLGGFAQFFEGATEEERQQVWGATLPHEQPEDFDARSAVLNHFDILVRGLTHLANERLAQPMAEARRAALFSFPIEFNGLREAVGRFAELLFQNDTFHARPLLRGFYFTSALQEGLPRIAAGARVAARFHLSRPGFEQTRAATSCSYFLRGLFQQVLFPDQFLVTRQGATRGSRARITGIAAGIAALACVAGALAWSYIGNHKLIEQAAEERAAAAGLLASSELADRLKALQVLQLRLEQLDTYRRQGHPMRIGLRLYQGEKIEKALRADFFAGMRLLMLEPISAGLEQKLSSLQAAPAPSPPASGDAAASTKPPAPQAPPRTSRPVQPARPSGLPVIPIFFDRATGFADARVMLVGNVPAGGPGAASSSRPAPRTESLAARPLPLEIKPAARNLDDGYNALKTYLMLGLRERMDAAHLADQLPRYWRPWLEANRGKGNMEDISRLAERLIGFYLSQLDRPDLPLITPRGELVAASRTALRGAMSRLSAKERVYNELKSRANTQFVPLTLSSMLAPADASPLAASRVVQGAFTREAWEKYFRGAIESASKGVIKGDDWVLATMTQDDLAKEGSEEKNRRELEALYKADYQAEWAAFLQGVTVREAADLNAGVQAFARLSQAQQSPIHLLLQRAVQETSWDNPSQLSRSLDQARKSVIERTEQLILGTRSAPAGTADAQLGETGRKFQVLHWLSAASNDKPAPLAAYFDALGKIRSRMAQIAASGEAGASARQWLQATLAGSGSELADALNLVDAQLLAGMSEESRSLVRPLLVRPLMQAYALMLPLVEQDLNQAWQADVLGSWRGLASKYPFADSASEATLPDIAKFLKPKEGILARFIDKNLSGLVMRRGEALVPRTWAGLGINFNPAFLSGVARFSAAASAALQEGEASRFELQPVPTPGLSEISLEIDGQAVKYRNGPQIWTGFSWPGVPEGAAQGARIQTVSFSGAANTVAGFDGRLGLLRLLAAARNENPGAATVQLEWRHTGGRGAGEKATIGQRPAGGDGDAGVVRFNFRMVSGANPLAFVGLRNLALPDKVALQERAP</sequence>
<name>A0A239DJC5_9BURK</name>
<feature type="domain" description="Type VI secretion system IcmF C-terminal" evidence="3">
    <location>
        <begin position="1150"/>
        <end position="1247"/>
    </location>
</feature>
<keyword evidence="2" id="KW-0472">Membrane</keyword>
<organism evidence="7 8">
    <name type="scientific">Noviherbaspirillum humi</name>
    <dbReference type="NCBI Taxonomy" id="1688639"/>
    <lineage>
        <taxon>Bacteria</taxon>
        <taxon>Pseudomonadati</taxon>
        <taxon>Pseudomonadota</taxon>
        <taxon>Betaproteobacteria</taxon>
        <taxon>Burkholderiales</taxon>
        <taxon>Oxalobacteraceae</taxon>
        <taxon>Noviherbaspirillum</taxon>
    </lineage>
</organism>
<reference evidence="7 8" key="1">
    <citation type="submission" date="2017-06" db="EMBL/GenBank/DDBJ databases">
        <authorList>
            <person name="Kim H.J."/>
            <person name="Triplett B.A."/>
        </authorList>
    </citation>
    <scope>NUCLEOTIDE SEQUENCE [LARGE SCALE GENOMIC DNA]</scope>
    <source>
        <strain evidence="7 8">U15</strain>
    </source>
</reference>
<dbReference type="Proteomes" id="UP000198284">
    <property type="component" value="Unassembled WGS sequence"/>
</dbReference>